<sequence length="233" mass="25842">MITSLPFSERNVIFDDCMKWHSDGVRELLGPVVDLADDDTHASMTVIMAAIRSVDITAEQRVRLFLLALVSRVMAPSRNNRVHVGFLTALQDFRAVSGFIWGGLAYSHLLYEMKYASRTSPESSPSIAALWSVLEIWMYEHFPTLAPARTRDAAYPYAASWIGAVRGRMSLASSRRVLRVLPIEEVVWRPFVDAPTPVQAMHAHFLSQRRVLLPGAGGVPLYVVFGGTSVPSA</sequence>
<dbReference type="InterPro" id="IPR019557">
    <property type="entry name" value="AminoTfrase-like_pln_mobile"/>
</dbReference>
<reference evidence="3" key="2">
    <citation type="submission" date="2025-08" db="UniProtKB">
        <authorList>
            <consortium name="RefSeq"/>
        </authorList>
    </citation>
    <scope>IDENTIFICATION</scope>
    <source>
        <tissue evidence="3">Leaf</tissue>
    </source>
</reference>
<dbReference type="InterPro" id="IPR044824">
    <property type="entry name" value="MAIN-like"/>
</dbReference>
<keyword evidence="2" id="KW-1185">Reference proteome</keyword>
<accession>A0ABM3RQU9</accession>
<dbReference type="Pfam" id="PF10536">
    <property type="entry name" value="PMD"/>
    <property type="match status" value="1"/>
</dbReference>
<dbReference type="RefSeq" id="XP_056697984.1">
    <property type="nucleotide sequence ID" value="XM_056842006.1"/>
</dbReference>
<dbReference type="GeneID" id="130471730"/>
<evidence type="ECO:0000259" key="1">
    <source>
        <dbReference type="Pfam" id="PF10536"/>
    </source>
</evidence>
<proteinExistence type="predicted"/>
<dbReference type="Proteomes" id="UP000813463">
    <property type="component" value="Chromosome 4"/>
</dbReference>
<gene>
    <name evidence="3" type="primary">LOC130471730</name>
</gene>
<name>A0ABM3RQU9_SPIOL</name>
<organism evidence="2 3">
    <name type="scientific">Spinacia oleracea</name>
    <name type="common">Spinach</name>
    <dbReference type="NCBI Taxonomy" id="3562"/>
    <lineage>
        <taxon>Eukaryota</taxon>
        <taxon>Viridiplantae</taxon>
        <taxon>Streptophyta</taxon>
        <taxon>Embryophyta</taxon>
        <taxon>Tracheophyta</taxon>
        <taxon>Spermatophyta</taxon>
        <taxon>Magnoliopsida</taxon>
        <taxon>eudicotyledons</taxon>
        <taxon>Gunneridae</taxon>
        <taxon>Pentapetalae</taxon>
        <taxon>Caryophyllales</taxon>
        <taxon>Chenopodiaceae</taxon>
        <taxon>Chenopodioideae</taxon>
        <taxon>Anserineae</taxon>
        <taxon>Spinacia</taxon>
    </lineage>
</organism>
<evidence type="ECO:0000313" key="3">
    <source>
        <dbReference type="RefSeq" id="XP_056697984.1"/>
    </source>
</evidence>
<evidence type="ECO:0000313" key="2">
    <source>
        <dbReference type="Proteomes" id="UP000813463"/>
    </source>
</evidence>
<dbReference type="PANTHER" id="PTHR46033:SF8">
    <property type="entry name" value="PROTEIN MAINTENANCE OF MERISTEMS-LIKE"/>
    <property type="match status" value="1"/>
</dbReference>
<feature type="domain" description="Aminotransferase-like plant mobile" evidence="1">
    <location>
        <begin position="24"/>
        <end position="195"/>
    </location>
</feature>
<reference evidence="2" key="1">
    <citation type="journal article" date="2021" name="Nat. Commun.">
        <title>Genomic analyses provide insights into spinach domestication and the genetic basis of agronomic traits.</title>
        <authorList>
            <person name="Cai X."/>
            <person name="Sun X."/>
            <person name="Xu C."/>
            <person name="Sun H."/>
            <person name="Wang X."/>
            <person name="Ge C."/>
            <person name="Zhang Z."/>
            <person name="Wang Q."/>
            <person name="Fei Z."/>
            <person name="Jiao C."/>
            <person name="Wang Q."/>
        </authorList>
    </citation>
    <scope>NUCLEOTIDE SEQUENCE [LARGE SCALE GENOMIC DNA]</scope>
    <source>
        <strain evidence="2">cv. Varoflay</strain>
    </source>
</reference>
<protein>
    <recommendedName>
        <fullName evidence="1">Aminotransferase-like plant mobile domain-containing protein</fullName>
    </recommendedName>
</protein>
<dbReference type="PANTHER" id="PTHR46033">
    <property type="entry name" value="PROTEIN MAIN-LIKE 2"/>
    <property type="match status" value="1"/>
</dbReference>